<proteinExistence type="predicted"/>
<dbReference type="AlphaFoldDB" id="A0A7W8EDP3"/>
<keyword evidence="3" id="KW-1185">Reference proteome</keyword>
<organism evidence="2 3">
    <name type="scientific">Nonomuraea endophytica</name>
    <dbReference type="NCBI Taxonomy" id="714136"/>
    <lineage>
        <taxon>Bacteria</taxon>
        <taxon>Bacillati</taxon>
        <taxon>Actinomycetota</taxon>
        <taxon>Actinomycetes</taxon>
        <taxon>Streptosporangiales</taxon>
        <taxon>Streptosporangiaceae</taxon>
        <taxon>Nonomuraea</taxon>
    </lineage>
</organism>
<evidence type="ECO:0000313" key="2">
    <source>
        <dbReference type="EMBL" id="MBB5075759.1"/>
    </source>
</evidence>
<dbReference type="RefSeq" id="WP_184958912.1">
    <property type="nucleotide sequence ID" value="NZ_JACHIN010000001.1"/>
</dbReference>
<reference evidence="2 3" key="1">
    <citation type="submission" date="2020-08" db="EMBL/GenBank/DDBJ databases">
        <title>Genomic Encyclopedia of Type Strains, Phase IV (KMG-IV): sequencing the most valuable type-strain genomes for metagenomic binning, comparative biology and taxonomic classification.</title>
        <authorList>
            <person name="Goeker M."/>
        </authorList>
    </citation>
    <scope>NUCLEOTIDE SEQUENCE [LARGE SCALE GENOMIC DNA]</scope>
    <source>
        <strain evidence="2 3">DSM 45385</strain>
    </source>
</reference>
<evidence type="ECO:0008006" key="4">
    <source>
        <dbReference type="Google" id="ProtNLM"/>
    </source>
</evidence>
<accession>A0A7W8EDP3</accession>
<evidence type="ECO:0000256" key="1">
    <source>
        <dbReference type="SAM" id="MobiDB-lite"/>
    </source>
</evidence>
<feature type="region of interest" description="Disordered" evidence="1">
    <location>
        <begin position="1"/>
        <end position="23"/>
    </location>
</feature>
<dbReference type="EMBL" id="JACHIN010000001">
    <property type="protein sequence ID" value="MBB5075759.1"/>
    <property type="molecule type" value="Genomic_DNA"/>
</dbReference>
<comment type="caution">
    <text evidence="2">The sequence shown here is derived from an EMBL/GenBank/DDBJ whole genome shotgun (WGS) entry which is preliminary data.</text>
</comment>
<evidence type="ECO:0000313" key="3">
    <source>
        <dbReference type="Proteomes" id="UP000568380"/>
    </source>
</evidence>
<name>A0A7W8EDP3_9ACTN</name>
<protein>
    <recommendedName>
        <fullName evidence="4">Sensor domain-containing protein</fullName>
    </recommendedName>
</protein>
<dbReference type="Proteomes" id="UP000568380">
    <property type="component" value="Unassembled WGS sequence"/>
</dbReference>
<gene>
    <name evidence="2" type="ORF">HNR40_001205</name>
</gene>
<sequence length="205" mass="20644">MAVGVGCSSGQAASPSPSAKKPMDAARLGAGLLSAPNGMSVAYGPESGAYGSLKATKQGMAALKEAKVSEPDCAGVGQLDPAKLGDAPAAVVAYSSKDGSITQAIVATDTFPGPVPARCAKYKAEVAGAKVTYRTVALKMPARGERSHAFVTTAVSDGKAAQIAAMVIARKGVVTTLLVIGTKVKKEGLNELARLADEKLTRITA</sequence>